<dbReference type="Proteomes" id="UP000199004">
    <property type="component" value="Unassembled WGS sequence"/>
</dbReference>
<accession>A0A1H0M3C9</accession>
<dbReference type="OrthoDB" id="8899077at2"/>
<evidence type="ECO:0000313" key="2">
    <source>
        <dbReference type="Proteomes" id="UP000199004"/>
    </source>
</evidence>
<dbReference type="STRING" id="1005944.SAMN05192576_0378"/>
<name>A0A1H0M3C9_9ACTN</name>
<reference evidence="1 2" key="1">
    <citation type="submission" date="2016-10" db="EMBL/GenBank/DDBJ databases">
        <authorList>
            <person name="de Groot N.N."/>
        </authorList>
    </citation>
    <scope>NUCLEOTIDE SEQUENCE [LARGE SCALE GENOMIC DNA]</scope>
    <source>
        <strain evidence="1 2">CGMCC 1.11147</strain>
    </source>
</reference>
<evidence type="ECO:0008006" key="3">
    <source>
        <dbReference type="Google" id="ProtNLM"/>
    </source>
</evidence>
<sequence>MDVVEAVRRQAPACAHLGSPMYAGLCERLADDLAAGGPTSMVLAGHEDDPGPSALALRLLGSVHRLVLERRGGALAAYYPSVGGTWEPEAGWLALRDLLAAEPDAVREWLDRPPQTNEVGRATALMAGLLALPWPHPVRLFEIGSSGGLNLLADQFRYVTPSGSVGPEDSPVVLDPAWTGVLPLGESLGEPPRIVERLGSDVMPVDVRTTEGRLTLTAYVWPDQTHRLERLRGAFALADRTPTVVRREAAGDLVAGLDLVDATTTVLWHSVMWQYLGRDEQDRVRASIDALGARATREAPFAHVYLEPSRRTPESEHEFLVWLETWPTGERRVLGTSVGHGVPTHVELLH</sequence>
<dbReference type="Pfam" id="PF10094">
    <property type="entry name" value="DUF2332"/>
    <property type="match status" value="1"/>
</dbReference>
<evidence type="ECO:0000313" key="1">
    <source>
        <dbReference type="EMBL" id="SDO74982.1"/>
    </source>
</evidence>
<dbReference type="EMBL" id="FNIC01000015">
    <property type="protein sequence ID" value="SDO74982.1"/>
    <property type="molecule type" value="Genomic_DNA"/>
</dbReference>
<dbReference type="RefSeq" id="WP_091027098.1">
    <property type="nucleotide sequence ID" value="NZ_BKAE01000029.1"/>
</dbReference>
<protein>
    <recommendedName>
        <fullName evidence="3">DUF2332 domain-containing protein</fullName>
    </recommendedName>
</protein>
<proteinExistence type="predicted"/>
<organism evidence="1 2">
    <name type="scientific">Nocardioides szechwanensis</name>
    <dbReference type="NCBI Taxonomy" id="1005944"/>
    <lineage>
        <taxon>Bacteria</taxon>
        <taxon>Bacillati</taxon>
        <taxon>Actinomycetota</taxon>
        <taxon>Actinomycetes</taxon>
        <taxon>Propionibacteriales</taxon>
        <taxon>Nocardioidaceae</taxon>
        <taxon>Nocardioides</taxon>
    </lineage>
</organism>
<keyword evidence="2" id="KW-1185">Reference proteome</keyword>
<gene>
    <name evidence="1" type="ORF">SAMN05192576_0378</name>
</gene>
<dbReference type="PIRSF" id="PIRSF012608">
    <property type="entry name" value="UCP012608"/>
    <property type="match status" value="1"/>
</dbReference>
<dbReference type="InterPro" id="IPR011200">
    <property type="entry name" value="UCP012608"/>
</dbReference>
<dbReference type="AlphaFoldDB" id="A0A1H0M3C9"/>